<evidence type="ECO:0000256" key="3">
    <source>
        <dbReference type="ARBA" id="ARBA00023163"/>
    </source>
</evidence>
<evidence type="ECO:0000256" key="2">
    <source>
        <dbReference type="ARBA" id="ARBA00023125"/>
    </source>
</evidence>
<sequence>MQPHSLCIAIADKLRERILAHLMPPGSDVNDGALAREFGVSRTPVREAMKLLCHEGLLTAHARRGMTVTELSAHQVNEARQLSALLASRLRELEFQAPDSCTELTLSMYRLAQSRLRLSLGPDFADPPLAHQPRPMSAAPDRDSGPGGRPSPAQLEARH</sequence>
<dbReference type="InterPro" id="IPR000524">
    <property type="entry name" value="Tscrpt_reg_HTH_GntR"/>
</dbReference>
<dbReference type="SUPFAM" id="SSF46785">
    <property type="entry name" value="Winged helix' DNA-binding domain"/>
    <property type="match status" value="1"/>
</dbReference>
<protein>
    <submittedName>
        <fullName evidence="6">GntR family transcriptional regulator</fullName>
    </submittedName>
</protein>
<dbReference type="PANTHER" id="PTHR43537:SF45">
    <property type="entry name" value="GNTR FAMILY REGULATORY PROTEIN"/>
    <property type="match status" value="1"/>
</dbReference>
<comment type="caution">
    <text evidence="6">The sequence shown here is derived from an EMBL/GenBank/DDBJ whole genome shotgun (WGS) entry which is preliminary data.</text>
</comment>
<feature type="domain" description="HTH gntR-type" evidence="5">
    <location>
        <begin position="4"/>
        <end position="71"/>
    </location>
</feature>
<dbReference type="Proteomes" id="UP001561046">
    <property type="component" value="Unassembled WGS sequence"/>
</dbReference>
<dbReference type="RefSeq" id="WP_369337621.1">
    <property type="nucleotide sequence ID" value="NZ_JBFYGN010000005.1"/>
</dbReference>
<dbReference type="PANTHER" id="PTHR43537">
    <property type="entry name" value="TRANSCRIPTIONAL REGULATOR, GNTR FAMILY"/>
    <property type="match status" value="1"/>
</dbReference>
<dbReference type="Gene3D" id="1.10.10.10">
    <property type="entry name" value="Winged helix-like DNA-binding domain superfamily/Winged helix DNA-binding domain"/>
    <property type="match status" value="1"/>
</dbReference>
<keyword evidence="3" id="KW-0804">Transcription</keyword>
<dbReference type="InterPro" id="IPR036388">
    <property type="entry name" value="WH-like_DNA-bd_sf"/>
</dbReference>
<proteinExistence type="predicted"/>
<evidence type="ECO:0000256" key="1">
    <source>
        <dbReference type="ARBA" id="ARBA00023015"/>
    </source>
</evidence>
<accession>A0ABV3ZS36</accession>
<keyword evidence="7" id="KW-1185">Reference proteome</keyword>
<dbReference type="PROSITE" id="PS50949">
    <property type="entry name" value="HTH_GNTR"/>
    <property type="match status" value="1"/>
</dbReference>
<name>A0ABV3ZS36_9BURK</name>
<dbReference type="Pfam" id="PF00392">
    <property type="entry name" value="GntR"/>
    <property type="match status" value="1"/>
</dbReference>
<dbReference type="CDD" id="cd07377">
    <property type="entry name" value="WHTH_GntR"/>
    <property type="match status" value="1"/>
</dbReference>
<feature type="region of interest" description="Disordered" evidence="4">
    <location>
        <begin position="123"/>
        <end position="159"/>
    </location>
</feature>
<dbReference type="InterPro" id="IPR036390">
    <property type="entry name" value="WH_DNA-bd_sf"/>
</dbReference>
<evidence type="ECO:0000259" key="5">
    <source>
        <dbReference type="PROSITE" id="PS50949"/>
    </source>
</evidence>
<gene>
    <name evidence="6" type="ORF">AB6724_06160</name>
</gene>
<evidence type="ECO:0000256" key="4">
    <source>
        <dbReference type="SAM" id="MobiDB-lite"/>
    </source>
</evidence>
<organism evidence="6 7">
    <name type="scientific">Comamonas guangdongensis</name>
    <dbReference type="NCBI Taxonomy" id="510515"/>
    <lineage>
        <taxon>Bacteria</taxon>
        <taxon>Pseudomonadati</taxon>
        <taxon>Pseudomonadota</taxon>
        <taxon>Betaproteobacteria</taxon>
        <taxon>Burkholderiales</taxon>
        <taxon>Comamonadaceae</taxon>
        <taxon>Comamonas</taxon>
    </lineage>
</organism>
<evidence type="ECO:0000313" key="6">
    <source>
        <dbReference type="EMBL" id="MEX8192419.1"/>
    </source>
</evidence>
<evidence type="ECO:0000313" key="7">
    <source>
        <dbReference type="Proteomes" id="UP001561046"/>
    </source>
</evidence>
<keyword evidence="2" id="KW-0238">DNA-binding</keyword>
<reference evidence="6 7" key="1">
    <citation type="journal article" date="2013" name="Int. J. Syst. Evol. Microbiol.">
        <title>Comamonas guangdongensis sp. nov., isolated from subterranean forest sediment, and emended description of the genus Comamonas.</title>
        <authorList>
            <person name="Zhang J."/>
            <person name="Wang Y."/>
            <person name="Zhou S."/>
            <person name="Wu C."/>
            <person name="He J."/>
            <person name="Li F."/>
        </authorList>
    </citation>
    <scope>NUCLEOTIDE SEQUENCE [LARGE SCALE GENOMIC DNA]</scope>
    <source>
        <strain evidence="6 7">CCTCC AB2011133</strain>
    </source>
</reference>
<dbReference type="EMBL" id="JBFYGN010000005">
    <property type="protein sequence ID" value="MEX8192419.1"/>
    <property type="molecule type" value="Genomic_DNA"/>
</dbReference>
<keyword evidence="1" id="KW-0805">Transcription regulation</keyword>
<dbReference type="SMART" id="SM00345">
    <property type="entry name" value="HTH_GNTR"/>
    <property type="match status" value="1"/>
</dbReference>